<dbReference type="Proteomes" id="UP000192656">
    <property type="component" value="Unassembled WGS sequence"/>
</dbReference>
<sequence length="245" mass="27439">MIRTTDPRQMSFSFDPPKSILAVLVDAGIVRSETELMWQGIPNEIDAPAPSRAYTAPILVYAGRMKLSYGGDGRDHLYRLPAAHVGATTRRVMDLLGSRIEENRSGAVVDHRPWWHAVDLMSDEWLPHLLTTRHMTEDPCIERAVVISLECGPNRIRGDISLATARTALAEIGSEEPDDRSVELLLDKKRFGVHYADGWVINPHHAPGTGWAMVHGLEDKWIQRGRDGFLRPAKKLLEARGEVLQ</sequence>
<gene>
    <name evidence="1" type="ORF">SAMN06297251_10162</name>
</gene>
<reference evidence="1 2" key="1">
    <citation type="submission" date="2017-04" db="EMBL/GenBank/DDBJ databases">
        <authorList>
            <person name="Afonso C.L."/>
            <person name="Miller P.J."/>
            <person name="Scott M.A."/>
            <person name="Spackman E."/>
            <person name="Goraichik I."/>
            <person name="Dimitrov K.M."/>
            <person name="Suarez D.L."/>
            <person name="Swayne D.E."/>
        </authorList>
    </citation>
    <scope>NUCLEOTIDE SEQUENCE [LARGE SCALE GENOMIC DNA]</scope>
    <source>
        <strain evidence="1 2">CGMCC 1.10972</strain>
    </source>
</reference>
<keyword evidence="2" id="KW-1185">Reference proteome</keyword>
<evidence type="ECO:0000313" key="1">
    <source>
        <dbReference type="EMBL" id="SMC32652.1"/>
    </source>
</evidence>
<organism evidence="1 2">
    <name type="scientific">Fulvimarina manganoxydans</name>
    <dbReference type="NCBI Taxonomy" id="937218"/>
    <lineage>
        <taxon>Bacteria</taxon>
        <taxon>Pseudomonadati</taxon>
        <taxon>Pseudomonadota</taxon>
        <taxon>Alphaproteobacteria</taxon>
        <taxon>Hyphomicrobiales</taxon>
        <taxon>Aurantimonadaceae</taxon>
        <taxon>Fulvimarina</taxon>
    </lineage>
</organism>
<accession>A0A1W1Y913</accession>
<evidence type="ECO:0000313" key="2">
    <source>
        <dbReference type="Proteomes" id="UP000192656"/>
    </source>
</evidence>
<dbReference type="STRING" id="937218.SAMN06297251_10162"/>
<protein>
    <submittedName>
        <fullName evidence="1">Uncharacterized protein</fullName>
    </submittedName>
</protein>
<proteinExistence type="predicted"/>
<dbReference type="EMBL" id="FWXR01000001">
    <property type="protein sequence ID" value="SMC32652.1"/>
    <property type="molecule type" value="Genomic_DNA"/>
</dbReference>
<dbReference type="AlphaFoldDB" id="A0A1W1Y913"/>
<name>A0A1W1Y913_9HYPH</name>